<organism evidence="2 3">
    <name type="scientific">Tolypocladium paradoxum</name>
    <dbReference type="NCBI Taxonomy" id="94208"/>
    <lineage>
        <taxon>Eukaryota</taxon>
        <taxon>Fungi</taxon>
        <taxon>Dikarya</taxon>
        <taxon>Ascomycota</taxon>
        <taxon>Pezizomycotina</taxon>
        <taxon>Sordariomycetes</taxon>
        <taxon>Hypocreomycetidae</taxon>
        <taxon>Hypocreales</taxon>
        <taxon>Ophiocordycipitaceae</taxon>
        <taxon>Tolypocladium</taxon>
    </lineage>
</organism>
<sequence length="558" mass="62392">MAFQQPARQPVQRVARPATGGDNDVNVQTRASPERQPDESQTWVLFSPPTEATTTSYLSETEHSLDTPGRSRLSDLGSLNTIARSAQHTDARQSASFSAVDNVSVEDDAELDSLDSHLPEFRSLPGAQVPPQVDSQSAFPVLPTHDGLGSFRLDQPILGRDAQDQIYQFERFNPRRVRRRLDSFDRGQLELEYGQHQEEEKRLRIEAWRLEHSRILLDEVQRETRRRRKSQASMHRFQRPGDAESDNMTWHDEDSIQPEEQSEGLLARIACRVVKDLLGIDDRLLSILLGESLTGDDALSTRPRASVLGGQSFSGNADEPTWQLHILERLSRELGLLVNQLSHHPGAFSTYARMQQMPLPYAGLPVIPESGDIPQTAEMTEPEQRSQPSVPEFQPTMHQQPRPISIPGRRVDEASDGIEDISMDNAFTKEEWERSLDVKLVFRYAVSRFASRSKNNSSAGGSHIGVPTAQDSLAKIARVRQHHPLIARSRPVERRAFKATVPTSPVALRHHSSCASQSTRRSARRSSCSSRHYWDIGGSLGTGSRIASHGPMGSWGEV</sequence>
<evidence type="ECO:0000313" key="2">
    <source>
        <dbReference type="EMBL" id="POR34686.1"/>
    </source>
</evidence>
<accession>A0A2S4KWY0</accession>
<evidence type="ECO:0000256" key="1">
    <source>
        <dbReference type="SAM" id="MobiDB-lite"/>
    </source>
</evidence>
<reference evidence="2 3" key="1">
    <citation type="submission" date="2018-01" db="EMBL/GenBank/DDBJ databases">
        <title>Harnessing the power of phylogenomics to disentangle the directionality and signatures of interkingdom host jumping in the parasitic fungal genus Tolypocladium.</title>
        <authorList>
            <person name="Quandt C.A."/>
            <person name="Patterson W."/>
            <person name="Spatafora J.W."/>
        </authorList>
    </citation>
    <scope>NUCLEOTIDE SEQUENCE [LARGE SCALE GENOMIC DNA]</scope>
    <source>
        <strain evidence="2 3">NRBC 100945</strain>
    </source>
</reference>
<dbReference type="Proteomes" id="UP000237481">
    <property type="component" value="Unassembled WGS sequence"/>
</dbReference>
<proteinExistence type="predicted"/>
<feature type="region of interest" description="Disordered" evidence="1">
    <location>
        <begin position="1"/>
        <end position="72"/>
    </location>
</feature>
<gene>
    <name evidence="2" type="ORF">TPAR_05116</name>
</gene>
<feature type="compositionally biased region" description="Low complexity" evidence="1">
    <location>
        <begin position="513"/>
        <end position="523"/>
    </location>
</feature>
<dbReference type="EMBL" id="PKSG01000496">
    <property type="protein sequence ID" value="POR34686.1"/>
    <property type="molecule type" value="Genomic_DNA"/>
</dbReference>
<dbReference type="AlphaFoldDB" id="A0A2S4KWY0"/>
<protein>
    <submittedName>
        <fullName evidence="2">Uncharacterized protein</fullName>
    </submittedName>
</protein>
<keyword evidence="3" id="KW-1185">Reference proteome</keyword>
<feature type="region of interest" description="Disordered" evidence="1">
    <location>
        <begin position="226"/>
        <end position="257"/>
    </location>
</feature>
<feature type="region of interest" description="Disordered" evidence="1">
    <location>
        <begin position="501"/>
        <end position="523"/>
    </location>
</feature>
<comment type="caution">
    <text evidence="2">The sequence shown here is derived from an EMBL/GenBank/DDBJ whole genome shotgun (WGS) entry which is preliminary data.</text>
</comment>
<dbReference type="OrthoDB" id="5402147at2759"/>
<feature type="compositionally biased region" description="Polar residues" evidence="1">
    <location>
        <begin position="39"/>
        <end position="59"/>
    </location>
</feature>
<name>A0A2S4KWY0_9HYPO</name>
<evidence type="ECO:0000313" key="3">
    <source>
        <dbReference type="Proteomes" id="UP000237481"/>
    </source>
</evidence>
<feature type="region of interest" description="Disordered" evidence="1">
    <location>
        <begin position="386"/>
        <end position="410"/>
    </location>
</feature>